<reference evidence="5 6" key="1">
    <citation type="journal article" date="2015" name="Nature">
        <title>rRNA introns, odd ribosomes, and small enigmatic genomes across a large radiation of phyla.</title>
        <authorList>
            <person name="Brown C.T."/>
            <person name="Hug L.A."/>
            <person name="Thomas B.C."/>
            <person name="Sharon I."/>
            <person name="Castelle C.J."/>
            <person name="Singh A."/>
            <person name="Wilkins M.J."/>
            <person name="Williams K.H."/>
            <person name="Banfield J.F."/>
        </authorList>
    </citation>
    <scope>NUCLEOTIDE SEQUENCE [LARGE SCALE GENOMIC DNA]</scope>
</reference>
<dbReference type="NCBIfam" id="TIGR00350">
    <property type="entry name" value="lytR_cpsA_psr"/>
    <property type="match status" value="1"/>
</dbReference>
<organism evidence="5 6">
    <name type="scientific">Candidatus Uhrbacteria bacterium GW2011_GWE2_45_35</name>
    <dbReference type="NCBI Taxonomy" id="1618993"/>
    <lineage>
        <taxon>Bacteria</taxon>
        <taxon>Candidatus Uhriibacteriota</taxon>
    </lineage>
</organism>
<dbReference type="Pfam" id="PF03816">
    <property type="entry name" value="LytR_cpsA_psr"/>
    <property type="match status" value="1"/>
</dbReference>
<proteinExistence type="inferred from homology"/>
<dbReference type="AlphaFoldDB" id="A0A0G1PMR4"/>
<evidence type="ECO:0000259" key="3">
    <source>
        <dbReference type="Pfam" id="PF03816"/>
    </source>
</evidence>
<protein>
    <submittedName>
        <fullName evidence="5">Cell envelope-related transcriptional attenuator</fullName>
    </submittedName>
</protein>
<dbReference type="Proteomes" id="UP000034354">
    <property type="component" value="Unassembled WGS sequence"/>
</dbReference>
<keyword evidence="2" id="KW-1133">Transmembrane helix</keyword>
<dbReference type="STRING" id="1618993.UX09_C0045G0004"/>
<gene>
    <name evidence="5" type="ORF">UX09_C0045G0004</name>
</gene>
<feature type="domain" description="LytR/CpsA/Psr regulator C-terminal" evidence="4">
    <location>
        <begin position="397"/>
        <end position="458"/>
    </location>
</feature>
<name>A0A0G1PMR4_9BACT</name>
<evidence type="ECO:0000256" key="2">
    <source>
        <dbReference type="SAM" id="Phobius"/>
    </source>
</evidence>
<accession>A0A0G1PMR4</accession>
<dbReference type="PANTHER" id="PTHR33392">
    <property type="entry name" value="POLYISOPRENYL-TEICHOIC ACID--PEPTIDOGLYCAN TEICHOIC ACID TRANSFERASE TAGU"/>
    <property type="match status" value="1"/>
</dbReference>
<dbReference type="InterPro" id="IPR050922">
    <property type="entry name" value="LytR/CpsA/Psr_CW_biosynth"/>
</dbReference>
<dbReference type="InterPro" id="IPR004474">
    <property type="entry name" value="LytR_CpsA_psr"/>
</dbReference>
<dbReference type="InterPro" id="IPR027381">
    <property type="entry name" value="LytR/CpsA/Psr_C"/>
</dbReference>
<evidence type="ECO:0000313" key="5">
    <source>
        <dbReference type="EMBL" id="KKU06688.1"/>
    </source>
</evidence>
<sequence>MDQHKIDFLKEKHRLDIGRRQPFVFFGKIFVAFLVISACLGTAFSYNIKTGGDTSSPDVPRFSLFAALKDLVSPKEYSLAGEENDRVNFLLLGVGGAGHDGPQLTDTIIFASLRPSDKTIGMMSIPRDLTVPVPNEGWRKINAVNALAETKKTGSGPEATSQVLGSLLNQEINYYIKIDFDGFAELIDELDGIDIYVERSFSDPEYPILGMEDAVCGTFEQTDENGEIVEVADYSCRFENLSFQEGWNQMDGDTALKYVRSRHGTNGEASDFARSRRQQNLLVALKEKILSLNTLRHPSRISSIFSALEKHIQTNLSVSELLVLARDYSKIDTDKIVNQVLDTSTGSPLYATSMNGAYVILPKNDDWTPVQKLAENIFSGTAANDVVASTTTIQHFIKIEIQNGTTISGLAFQASQILSAQGFEVLKIGNAEERNFEHTIIYDLTNGEKAKELKNLQEILEAEVAMSTTGWIYSSEVVPKEISVSDDLYQSKTTTNNVDFLVILGNRNADLVRK</sequence>
<feature type="domain" description="Cell envelope-related transcriptional attenuator" evidence="3">
    <location>
        <begin position="105"/>
        <end position="290"/>
    </location>
</feature>
<keyword evidence="2" id="KW-0472">Membrane</keyword>
<comment type="caution">
    <text evidence="5">The sequence shown here is derived from an EMBL/GenBank/DDBJ whole genome shotgun (WGS) entry which is preliminary data.</text>
</comment>
<evidence type="ECO:0000313" key="6">
    <source>
        <dbReference type="Proteomes" id="UP000034354"/>
    </source>
</evidence>
<dbReference type="EMBL" id="LCKW01000045">
    <property type="protein sequence ID" value="KKU06688.1"/>
    <property type="molecule type" value="Genomic_DNA"/>
</dbReference>
<comment type="similarity">
    <text evidence="1">Belongs to the LytR/CpsA/Psr (LCP) family.</text>
</comment>
<feature type="transmembrane region" description="Helical" evidence="2">
    <location>
        <begin position="23"/>
        <end position="46"/>
    </location>
</feature>
<dbReference type="PANTHER" id="PTHR33392:SF6">
    <property type="entry name" value="POLYISOPRENYL-TEICHOIC ACID--PEPTIDOGLYCAN TEICHOIC ACID TRANSFERASE TAGU"/>
    <property type="match status" value="1"/>
</dbReference>
<dbReference type="Gene3D" id="3.30.70.2390">
    <property type="match status" value="1"/>
</dbReference>
<keyword evidence="2" id="KW-0812">Transmembrane</keyword>
<evidence type="ECO:0000259" key="4">
    <source>
        <dbReference type="Pfam" id="PF13399"/>
    </source>
</evidence>
<dbReference type="Gene3D" id="3.40.630.190">
    <property type="entry name" value="LCP protein"/>
    <property type="match status" value="1"/>
</dbReference>
<evidence type="ECO:0000256" key="1">
    <source>
        <dbReference type="ARBA" id="ARBA00006068"/>
    </source>
</evidence>
<dbReference type="Pfam" id="PF13399">
    <property type="entry name" value="LytR_C"/>
    <property type="match status" value="1"/>
</dbReference>